<dbReference type="Pfam" id="PF00296">
    <property type="entry name" value="Bac_luciferase"/>
    <property type="match status" value="1"/>
</dbReference>
<dbReference type="PANTHER" id="PTHR30137">
    <property type="entry name" value="LUCIFERASE-LIKE MONOOXYGENASE"/>
    <property type="match status" value="1"/>
</dbReference>
<dbReference type="RefSeq" id="WP_106347197.1">
    <property type="nucleotide sequence ID" value="NZ_PVUE01000001.1"/>
</dbReference>
<dbReference type="GO" id="GO:0005829">
    <property type="term" value="C:cytosol"/>
    <property type="evidence" value="ECO:0007669"/>
    <property type="project" value="TreeGrafter"/>
</dbReference>
<accession>A0A2T1A6D0</accession>
<dbReference type="GO" id="GO:0016705">
    <property type="term" value="F:oxidoreductase activity, acting on paired donors, with incorporation or reduction of molecular oxygen"/>
    <property type="evidence" value="ECO:0007669"/>
    <property type="project" value="InterPro"/>
</dbReference>
<evidence type="ECO:0000313" key="4">
    <source>
        <dbReference type="EMBL" id="PRZ44149.1"/>
    </source>
</evidence>
<feature type="domain" description="Luciferase-like" evidence="3">
    <location>
        <begin position="11"/>
        <end position="245"/>
    </location>
</feature>
<comment type="caution">
    <text evidence="4">The sequence shown here is derived from an EMBL/GenBank/DDBJ whole genome shotgun (WGS) entry which is preliminary data.</text>
</comment>
<proteinExistence type="predicted"/>
<dbReference type="Gene3D" id="3.20.20.30">
    <property type="entry name" value="Luciferase-like domain"/>
    <property type="match status" value="1"/>
</dbReference>
<evidence type="ECO:0000256" key="2">
    <source>
        <dbReference type="ARBA" id="ARBA00023033"/>
    </source>
</evidence>
<dbReference type="SUPFAM" id="SSF51679">
    <property type="entry name" value="Bacterial luciferase-like"/>
    <property type="match status" value="1"/>
</dbReference>
<dbReference type="AlphaFoldDB" id="A0A2T1A6D0"/>
<dbReference type="PANTHER" id="PTHR30137:SF8">
    <property type="entry name" value="BLR5498 PROTEIN"/>
    <property type="match status" value="1"/>
</dbReference>
<keyword evidence="5" id="KW-1185">Reference proteome</keyword>
<protein>
    <submittedName>
        <fullName evidence="4">Alkanesulfonate monooxygenase SsuD/methylene tetrahydromethanopterin reductase-like flavin-dependent oxidoreductase (Luciferase family)</fullName>
    </submittedName>
</protein>
<organism evidence="4 5">
    <name type="scientific">Antricoccus suffuscus</name>
    <dbReference type="NCBI Taxonomy" id="1629062"/>
    <lineage>
        <taxon>Bacteria</taxon>
        <taxon>Bacillati</taxon>
        <taxon>Actinomycetota</taxon>
        <taxon>Actinomycetes</taxon>
        <taxon>Geodermatophilales</taxon>
        <taxon>Antricoccaceae</taxon>
        <taxon>Antricoccus</taxon>
    </lineage>
</organism>
<name>A0A2T1A6D0_9ACTN</name>
<keyword evidence="2 4" id="KW-0503">Monooxygenase</keyword>
<dbReference type="Proteomes" id="UP000237752">
    <property type="component" value="Unassembled WGS sequence"/>
</dbReference>
<dbReference type="InterPro" id="IPR036661">
    <property type="entry name" value="Luciferase-like_sf"/>
</dbReference>
<sequence>MRYGLISHVVGDGDSAQVLRETVALASIAEEAGFSSFWVAQHHFGSHRGHLPSPFVLLGAVAQVTESIDIGTAVVAAALEDPIRLAEDAAVVDALSGGRLHLGLGAGADPAASEAFGITHADRHEILLERLHALCAELEGDRIVPRPDGIRERLWLATGTDEGCRIASEYRLGIMAGRRGSPVAREDADTAVRLADFSARERALGRTPRTGLSRSVFCARHQGEARSLRRGVAKWLKAHAPAGRFPDGYAAEDYLADGHIITGAPDVVARQIAADPGTSYATDFLMNVPQPYPDFADNARSIKEFGAEVIHS</sequence>
<gene>
    <name evidence="4" type="ORF">CLV47_101274</name>
</gene>
<evidence type="ECO:0000259" key="3">
    <source>
        <dbReference type="Pfam" id="PF00296"/>
    </source>
</evidence>
<reference evidence="4 5" key="1">
    <citation type="submission" date="2018-03" db="EMBL/GenBank/DDBJ databases">
        <title>Genomic Encyclopedia of Archaeal and Bacterial Type Strains, Phase II (KMG-II): from individual species to whole genera.</title>
        <authorList>
            <person name="Goeker M."/>
        </authorList>
    </citation>
    <scope>NUCLEOTIDE SEQUENCE [LARGE SCALE GENOMIC DNA]</scope>
    <source>
        <strain evidence="4 5">DSM 100065</strain>
    </source>
</reference>
<dbReference type="InterPro" id="IPR011251">
    <property type="entry name" value="Luciferase-like_dom"/>
</dbReference>
<dbReference type="OrthoDB" id="7903015at2"/>
<dbReference type="InterPro" id="IPR050766">
    <property type="entry name" value="Bact_Lucif_Oxidored"/>
</dbReference>
<dbReference type="EMBL" id="PVUE01000001">
    <property type="protein sequence ID" value="PRZ44149.1"/>
    <property type="molecule type" value="Genomic_DNA"/>
</dbReference>
<evidence type="ECO:0000256" key="1">
    <source>
        <dbReference type="ARBA" id="ARBA00023002"/>
    </source>
</evidence>
<keyword evidence="1" id="KW-0560">Oxidoreductase</keyword>
<evidence type="ECO:0000313" key="5">
    <source>
        <dbReference type="Proteomes" id="UP000237752"/>
    </source>
</evidence>
<dbReference type="GO" id="GO:0004497">
    <property type="term" value="F:monooxygenase activity"/>
    <property type="evidence" value="ECO:0007669"/>
    <property type="project" value="UniProtKB-KW"/>
</dbReference>